<organism evidence="2 3">
    <name type="scientific">Candidatus Ethanoperedens thermophilum</name>
    <dbReference type="NCBI Taxonomy" id="2766897"/>
    <lineage>
        <taxon>Archaea</taxon>
        <taxon>Methanobacteriati</taxon>
        <taxon>Methanobacteriota</taxon>
        <taxon>Stenosarchaea group</taxon>
        <taxon>Methanomicrobia</taxon>
        <taxon>Methanosarcinales</taxon>
        <taxon>Methanosarcinales incertae sedis</taxon>
        <taxon>GOM Arc I cluster</taxon>
        <taxon>Candidatus Ethanoperedens</taxon>
    </lineage>
</organism>
<protein>
    <submittedName>
        <fullName evidence="2">Uncharacterized protein</fullName>
    </submittedName>
</protein>
<evidence type="ECO:0000256" key="1">
    <source>
        <dbReference type="SAM" id="Phobius"/>
    </source>
</evidence>
<feature type="transmembrane region" description="Helical" evidence="1">
    <location>
        <begin position="78"/>
        <end position="96"/>
    </location>
</feature>
<dbReference type="Proteomes" id="UP000606580">
    <property type="component" value="Unassembled WGS sequence"/>
</dbReference>
<keyword evidence="1" id="KW-1133">Transmembrane helix</keyword>
<proteinExistence type="predicted"/>
<keyword evidence="1" id="KW-0812">Transmembrane</keyword>
<reference evidence="2" key="1">
    <citation type="journal article" date="2020" name="MBio">
        <title>'Candidatus Ethanoperedens,' a Thermophilic Genus of Archaea Mediating the Anaerobic Oxidation of Ethane.</title>
        <authorList>
            <person name="Hahn C.J."/>
            <person name="Laso-Perez R."/>
            <person name="Vulcano F."/>
            <person name="Vaziourakis K.M."/>
            <person name="Stokke R."/>
            <person name="Steen I.H."/>
            <person name="Teske A."/>
            <person name="Boetius A."/>
            <person name="Liebeke M."/>
            <person name="Amann R."/>
            <person name="Knittel K."/>
            <person name="Wegener G."/>
        </authorList>
    </citation>
    <scope>NUCLEOTIDE SEQUENCE</scope>
    <source>
        <strain evidence="2">GoM-Arc1-LC-WB58</strain>
    </source>
</reference>
<gene>
    <name evidence="2" type="ORF">GIS02_01000</name>
</gene>
<dbReference type="EMBL" id="WNEG01000022">
    <property type="protein sequence ID" value="NMG82767.1"/>
    <property type="molecule type" value="Genomic_DNA"/>
</dbReference>
<comment type="caution">
    <text evidence="2">The sequence shown here is derived from an EMBL/GenBank/DDBJ whole genome shotgun (WGS) entry which is preliminary data.</text>
</comment>
<evidence type="ECO:0000313" key="2">
    <source>
        <dbReference type="EMBL" id="NMG82767.1"/>
    </source>
</evidence>
<accession>A0A848D905</accession>
<evidence type="ECO:0000313" key="3">
    <source>
        <dbReference type="Proteomes" id="UP000606580"/>
    </source>
</evidence>
<dbReference type="CDD" id="cd20335">
    <property type="entry name" value="BRcat_RBR"/>
    <property type="match status" value="1"/>
</dbReference>
<dbReference type="AlphaFoldDB" id="A0A848D905"/>
<name>A0A848D905_9EURY</name>
<sequence>MESIKEIVNLSEGEQVIREYHAIEQYGILKKLDGKIALTNKRVIAYSKARWTLGEYETINENNLDGIEGVAIASGFDVSLSLLIGGIAAAIVGLIVMVSGEIIGGILTLIVGIVLAILSFGREYAVEIRTTNGGTGEPINYPFIRAKGFAVAKVCGPDADVLMKGLGAMISDIKLRGEKLLEKLKCPNPGCNYVRPFDENPPKHCPECGASWGE</sequence>
<keyword evidence="1" id="KW-0472">Membrane</keyword>
<feature type="transmembrane region" description="Helical" evidence="1">
    <location>
        <begin position="102"/>
        <end position="121"/>
    </location>
</feature>